<evidence type="ECO:0000256" key="2">
    <source>
        <dbReference type="ARBA" id="ARBA00023002"/>
    </source>
</evidence>
<feature type="active site" evidence="3">
    <location>
        <position position="255"/>
    </location>
</feature>
<evidence type="ECO:0000256" key="3">
    <source>
        <dbReference type="PROSITE-ProRule" id="PRU10007"/>
    </source>
</evidence>
<dbReference type="PROSITE" id="PS00687">
    <property type="entry name" value="ALDEHYDE_DEHYDR_GLU"/>
    <property type="match status" value="1"/>
</dbReference>
<keyword evidence="2 4" id="KW-0560">Oxidoreductase</keyword>
<proteinExistence type="inferred from homology"/>
<dbReference type="SUPFAM" id="SSF53720">
    <property type="entry name" value="ALDH-like"/>
    <property type="match status" value="1"/>
</dbReference>
<comment type="caution">
    <text evidence="6">The sequence shown here is derived from an EMBL/GenBank/DDBJ whole genome shotgun (WGS) entry which is preliminary data.</text>
</comment>
<dbReference type="AlphaFoldDB" id="A0AB73FTY7"/>
<name>A0AB73FTY7_9BURK</name>
<dbReference type="InterPro" id="IPR016161">
    <property type="entry name" value="Ald_DH/histidinol_DH"/>
</dbReference>
<sequence length="484" mass="51583">MPGTDTQFPRVDSYVDGALSPLADGNYADKIDPRTGAKIKETARGGSAEVIRAVDGAQAAFDGWRELRPSDRGRLLVNFGRVIREHGDRLGAIESQETGKPAREMPELVDLTAQFFEFYGGIVNVMDGDVINHSPGYHIYTRRDPFGVVGVILPWNAPLHQAARAIAPALAAGNSVVAKPSDHTPGSLVELARLAVEEAGLPAGVLNVVVGRGSVIGPAMVQHPSVQKISLTGSVRAGQELGALAADRILPLTLELGGKSANIVFDDCELDAAAKGSVRAFTWNSGQWCAAGTRLLVQENIHDTFVDKLVAEVATLRVGPETDATSGPITTQAQYEKILSYFEIAEREGLTCAIGGKALRGGKFADGWYVEPTVYTGAGNHHVLAREEIFGPVVVVIPFKDEADAIRIANDSDFGLSAGIWSRDIGRVHRVAARLDAGRIVVNEYGGGFVQTPCGGFKQSGYGREQGIEALGHYTQLKSVIIKL</sequence>
<evidence type="ECO:0000259" key="5">
    <source>
        <dbReference type="Pfam" id="PF00171"/>
    </source>
</evidence>
<dbReference type="FunFam" id="3.40.309.10:FF:000012">
    <property type="entry name" value="Betaine aldehyde dehydrogenase"/>
    <property type="match status" value="1"/>
</dbReference>
<dbReference type="InterPro" id="IPR016163">
    <property type="entry name" value="Ald_DH_C"/>
</dbReference>
<dbReference type="Gene3D" id="3.40.309.10">
    <property type="entry name" value="Aldehyde Dehydrogenase, Chain A, domain 2"/>
    <property type="match status" value="1"/>
</dbReference>
<comment type="similarity">
    <text evidence="1 4">Belongs to the aldehyde dehydrogenase family.</text>
</comment>
<dbReference type="Gene3D" id="3.40.605.10">
    <property type="entry name" value="Aldehyde Dehydrogenase, Chain A, domain 1"/>
    <property type="match status" value="1"/>
</dbReference>
<accession>A0AB73FTY7</accession>
<evidence type="ECO:0000313" key="7">
    <source>
        <dbReference type="Proteomes" id="UP000061665"/>
    </source>
</evidence>
<dbReference type="RefSeq" id="WP_059727347.1">
    <property type="nucleotide sequence ID" value="NZ_LOYI01000128.1"/>
</dbReference>
<dbReference type="InterPro" id="IPR015590">
    <property type="entry name" value="Aldehyde_DH_dom"/>
</dbReference>
<dbReference type="GO" id="GO:0016620">
    <property type="term" value="F:oxidoreductase activity, acting on the aldehyde or oxo group of donors, NAD or NADP as acceptor"/>
    <property type="evidence" value="ECO:0007669"/>
    <property type="project" value="InterPro"/>
</dbReference>
<dbReference type="Pfam" id="PF00171">
    <property type="entry name" value="Aldedh"/>
    <property type="match status" value="1"/>
</dbReference>
<organism evidence="6 7">
    <name type="scientific">Burkholderia ubonensis</name>
    <dbReference type="NCBI Taxonomy" id="101571"/>
    <lineage>
        <taxon>Bacteria</taxon>
        <taxon>Pseudomonadati</taxon>
        <taxon>Pseudomonadota</taxon>
        <taxon>Betaproteobacteria</taxon>
        <taxon>Burkholderiales</taxon>
        <taxon>Burkholderiaceae</taxon>
        <taxon>Burkholderia</taxon>
        <taxon>Burkholderia cepacia complex</taxon>
    </lineage>
</organism>
<feature type="domain" description="Aldehyde dehydrogenase" evidence="5">
    <location>
        <begin position="27"/>
        <end position="480"/>
    </location>
</feature>
<protein>
    <submittedName>
        <fullName evidence="6">Aldehyde dehydrogenase</fullName>
    </submittedName>
</protein>
<dbReference type="InterPro" id="IPR029510">
    <property type="entry name" value="Ald_DH_CS_GLU"/>
</dbReference>
<evidence type="ECO:0000256" key="1">
    <source>
        <dbReference type="ARBA" id="ARBA00009986"/>
    </source>
</evidence>
<dbReference type="Proteomes" id="UP000061665">
    <property type="component" value="Unassembled WGS sequence"/>
</dbReference>
<dbReference type="InterPro" id="IPR016162">
    <property type="entry name" value="Ald_DH_N"/>
</dbReference>
<evidence type="ECO:0000313" key="6">
    <source>
        <dbReference type="EMBL" id="KVM21112.1"/>
    </source>
</evidence>
<gene>
    <name evidence="6" type="ORF">WJ53_00215</name>
</gene>
<dbReference type="PANTHER" id="PTHR11699">
    <property type="entry name" value="ALDEHYDE DEHYDROGENASE-RELATED"/>
    <property type="match status" value="1"/>
</dbReference>
<dbReference type="EMBL" id="LOZE01000133">
    <property type="protein sequence ID" value="KVM21112.1"/>
    <property type="molecule type" value="Genomic_DNA"/>
</dbReference>
<reference evidence="6 7" key="1">
    <citation type="submission" date="2015-11" db="EMBL/GenBank/DDBJ databases">
        <title>Expanding the genomic diversity of Burkholderia species for the development of highly accurate diagnostics.</title>
        <authorList>
            <person name="Sahl J."/>
            <person name="Keim P."/>
            <person name="Wagner D."/>
        </authorList>
    </citation>
    <scope>NUCLEOTIDE SEQUENCE [LARGE SCALE GENOMIC DNA]</scope>
    <source>
        <strain evidence="6 7">MSMB2058</strain>
    </source>
</reference>
<evidence type="ECO:0000256" key="4">
    <source>
        <dbReference type="RuleBase" id="RU003345"/>
    </source>
</evidence>
<dbReference type="FunFam" id="3.40.605.10:FF:000007">
    <property type="entry name" value="NAD/NADP-dependent betaine aldehyde dehydrogenase"/>
    <property type="match status" value="1"/>
</dbReference>